<keyword evidence="2" id="KW-1185">Reference proteome</keyword>
<sequence>MKNLSGFGAQRFFSHFKSTEINTNTYLQQVGFILPLRVELVISQQPRRSSISFRCRTHGFMRGEAGPSLKSRKYSKHASRRTTCSKVSFSLSQNRVRTASISSSMRPACSWELNSVAHLRAGSGAEARARSSFRIYVCCYVTEVSPSSSPERPSSKLSLPLRLSAAARESSALSRVSLLPPLPNF</sequence>
<proteinExistence type="predicted"/>
<accession>A0ABV0X474</accession>
<comment type="caution">
    <text evidence="1">The sequence shown here is derived from an EMBL/GenBank/DDBJ whole genome shotgun (WGS) entry which is preliminary data.</text>
</comment>
<dbReference type="Proteomes" id="UP001444071">
    <property type="component" value="Unassembled WGS sequence"/>
</dbReference>
<dbReference type="EMBL" id="JAHRIM010090241">
    <property type="protein sequence ID" value="MEQ2276671.1"/>
    <property type="molecule type" value="Genomic_DNA"/>
</dbReference>
<name>A0ABV0X474_9TELE</name>
<evidence type="ECO:0000313" key="2">
    <source>
        <dbReference type="Proteomes" id="UP001444071"/>
    </source>
</evidence>
<gene>
    <name evidence="1" type="ORF">XENORESO_003558</name>
</gene>
<organism evidence="1 2">
    <name type="scientific">Xenotaenia resolanae</name>
    <dbReference type="NCBI Taxonomy" id="208358"/>
    <lineage>
        <taxon>Eukaryota</taxon>
        <taxon>Metazoa</taxon>
        <taxon>Chordata</taxon>
        <taxon>Craniata</taxon>
        <taxon>Vertebrata</taxon>
        <taxon>Euteleostomi</taxon>
        <taxon>Actinopterygii</taxon>
        <taxon>Neopterygii</taxon>
        <taxon>Teleostei</taxon>
        <taxon>Neoteleostei</taxon>
        <taxon>Acanthomorphata</taxon>
        <taxon>Ovalentaria</taxon>
        <taxon>Atherinomorphae</taxon>
        <taxon>Cyprinodontiformes</taxon>
        <taxon>Goodeidae</taxon>
        <taxon>Xenotaenia</taxon>
    </lineage>
</organism>
<evidence type="ECO:0000313" key="1">
    <source>
        <dbReference type="EMBL" id="MEQ2276671.1"/>
    </source>
</evidence>
<reference evidence="1 2" key="1">
    <citation type="submission" date="2021-06" db="EMBL/GenBank/DDBJ databases">
        <authorList>
            <person name="Palmer J.M."/>
        </authorList>
    </citation>
    <scope>NUCLEOTIDE SEQUENCE [LARGE SCALE GENOMIC DNA]</scope>
    <source>
        <strain evidence="1 2">XR_2019</strain>
        <tissue evidence="1">Muscle</tissue>
    </source>
</reference>
<protein>
    <submittedName>
        <fullName evidence="1">Uncharacterized protein</fullName>
    </submittedName>
</protein>